<accession>A0A6J6JYX7</accession>
<feature type="region of interest" description="Disordered" evidence="1">
    <location>
        <begin position="1"/>
        <end position="31"/>
    </location>
</feature>
<sequence length="293" mass="31341">MRCSPAGKRFTNNGIREPIRSKSSRVNSTPARRAIASRCTTAFVEPPIAPRATIALLNAPKVRMSCGFKSSLTISTMRRPESWLACKSRLSAAGVPASPGSVMPSASATHPIVEAVPIVLQWPLLRIIERSEALKSSSLIFPERTSALKRQTSVPHPSCLPLNVPLSIGPPGTIIVGRFTDVAPINRDGIVLSQPPKRTTPSIGLPRIISSAAIAAKLRHNIAVGRRLVSPSESIGRLCGTPPASQIPFFTLCATSSRCILHGVRSDAVLRIAICGRLPVKAESGFPRRIHAR</sequence>
<evidence type="ECO:0000313" key="2">
    <source>
        <dbReference type="EMBL" id="CAB4641243.1"/>
    </source>
</evidence>
<evidence type="ECO:0000256" key="1">
    <source>
        <dbReference type="SAM" id="MobiDB-lite"/>
    </source>
</evidence>
<reference evidence="2" key="1">
    <citation type="submission" date="2020-05" db="EMBL/GenBank/DDBJ databases">
        <authorList>
            <person name="Chiriac C."/>
            <person name="Salcher M."/>
            <person name="Ghai R."/>
            <person name="Kavagutti S V."/>
        </authorList>
    </citation>
    <scope>NUCLEOTIDE SEQUENCE</scope>
</reference>
<organism evidence="2">
    <name type="scientific">freshwater metagenome</name>
    <dbReference type="NCBI Taxonomy" id="449393"/>
    <lineage>
        <taxon>unclassified sequences</taxon>
        <taxon>metagenomes</taxon>
        <taxon>ecological metagenomes</taxon>
    </lineage>
</organism>
<name>A0A6J6JYX7_9ZZZZ</name>
<dbReference type="AlphaFoldDB" id="A0A6J6JYX7"/>
<proteinExistence type="predicted"/>
<protein>
    <submittedName>
        <fullName evidence="2">Unannotated protein</fullName>
    </submittedName>
</protein>
<dbReference type="EMBL" id="CAEZVZ010000044">
    <property type="protein sequence ID" value="CAB4641243.1"/>
    <property type="molecule type" value="Genomic_DNA"/>
</dbReference>
<gene>
    <name evidence="2" type="ORF">UFOPK2162_00458</name>
</gene>